<organism evidence="2">
    <name type="scientific">Candidatus Kentrum sp. MB</name>
    <dbReference type="NCBI Taxonomy" id="2138164"/>
    <lineage>
        <taxon>Bacteria</taxon>
        <taxon>Pseudomonadati</taxon>
        <taxon>Pseudomonadota</taxon>
        <taxon>Gammaproteobacteria</taxon>
        <taxon>Candidatus Kentrum</taxon>
    </lineage>
</organism>
<gene>
    <name evidence="2" type="ORF">BECKMB1821G_GA0114241_100654</name>
</gene>
<evidence type="ECO:0000313" key="2">
    <source>
        <dbReference type="EMBL" id="VFK23914.1"/>
    </source>
</evidence>
<dbReference type="EMBL" id="CAADFO010000006">
    <property type="protein sequence ID" value="VFK23914.1"/>
    <property type="molecule type" value="Genomic_DNA"/>
</dbReference>
<evidence type="ECO:0000259" key="1">
    <source>
        <dbReference type="Pfam" id="PF03235"/>
    </source>
</evidence>
<dbReference type="AlphaFoldDB" id="A0A450X3L7"/>
<dbReference type="PANTHER" id="PTHR37292:SF2">
    <property type="entry name" value="DUF262 DOMAIN-CONTAINING PROTEIN"/>
    <property type="match status" value="1"/>
</dbReference>
<dbReference type="InterPro" id="IPR004919">
    <property type="entry name" value="GmrSD_N"/>
</dbReference>
<name>A0A450X3L7_9GAMM</name>
<feature type="domain" description="GmrSD restriction endonucleases N-terminal" evidence="1">
    <location>
        <begin position="14"/>
        <end position="220"/>
    </location>
</feature>
<accession>A0A450X3L7</accession>
<sequence length="529" mass="60872">MRAELTPTSQKIDNIINRIDEDDIKIPAFQRGYVWKQEQIIELLESIVAKYPIGSVLLWRTSERLKSTRNIAGYKIPDREESYPVNYTLDGQQRLASLYGVFSQQVEQEEDASGYNPNRDIFEICYDFREKKFLDKNSVRNPGNCVHLRNLLDITALFPALSELDTQYHKAAQALLSQFSNYEIPVVTIENRSRNDVGIIFERINNTGTRLTTLDLMTAWTWTDDFHLLEECNRLSEELDTKGFGKLKQKTILEIISAVIQDTTVSKAIINLSGEQVRDNWPRVTDSIRKAVDFLSTEIHCLHIDFLPFTQQLVPLVKFFDLIERPDATQLEAIRQYFWKTSFANRYSIGQTNAKMDSDIAAIKDLKKKGNLKVFDDYKYTVTPLALTNTKFSKSNPLTRALLLLMAQMKPLDLINGRRIDVGRSLSQFNRKEYHHVFPQTFLESRGTPNDEISCILNFCFLSSDSNKSISNAPPSEYFFSLVPKQDLNGILTSNLLPISKQIYKDNDYDAFLEKRASMVLSMLDELTN</sequence>
<dbReference type="PANTHER" id="PTHR37292">
    <property type="entry name" value="VNG6097C"/>
    <property type="match status" value="1"/>
</dbReference>
<protein>
    <recommendedName>
        <fullName evidence="1">GmrSD restriction endonucleases N-terminal domain-containing protein</fullName>
    </recommendedName>
</protein>
<reference evidence="2" key="1">
    <citation type="submission" date="2019-02" db="EMBL/GenBank/DDBJ databases">
        <authorList>
            <person name="Gruber-Vodicka R. H."/>
            <person name="Seah K. B. B."/>
        </authorList>
    </citation>
    <scope>NUCLEOTIDE SEQUENCE</scope>
    <source>
        <strain evidence="2">BECK_BZ197</strain>
    </source>
</reference>
<proteinExistence type="predicted"/>
<dbReference type="Pfam" id="PF03235">
    <property type="entry name" value="GmrSD_N"/>
    <property type="match status" value="1"/>
</dbReference>